<dbReference type="InParanoid" id="A0A5Q0BI22"/>
<evidence type="ECO:0000313" key="3">
    <source>
        <dbReference type="Proteomes" id="UP000325755"/>
    </source>
</evidence>
<organism evidence="2 3">
    <name type="scientific">Candidatus Methylospira mobilis</name>
    <dbReference type="NCBI Taxonomy" id="1808979"/>
    <lineage>
        <taxon>Bacteria</taxon>
        <taxon>Pseudomonadati</taxon>
        <taxon>Pseudomonadota</taxon>
        <taxon>Gammaproteobacteria</taxon>
        <taxon>Methylococcales</taxon>
        <taxon>Methylococcaceae</taxon>
        <taxon>Candidatus Methylospira</taxon>
    </lineage>
</organism>
<feature type="chain" id="PRO_5024925679" evidence="1">
    <location>
        <begin position="22"/>
        <end position="157"/>
    </location>
</feature>
<sequence>MPASRVFWFLLFLLHALLSDAEEGGQAQARNATVHADLAARKTLVRNNLPLTESEAQIFWPIYEAYEEQIAKLGERRSSFMGKLGEDFDAVVTNEKAAQIIHDTLDQQQNRNKITAQYFKQLEQVLPGNKLLRYFQIEYQLRAITEAKIVQSIPLVP</sequence>
<protein>
    <submittedName>
        <fullName evidence="2">Uncharacterized protein</fullName>
    </submittedName>
</protein>
<dbReference type="AlphaFoldDB" id="A0A5Q0BI22"/>
<keyword evidence="3" id="KW-1185">Reference proteome</keyword>
<dbReference type="OrthoDB" id="9153342at2"/>
<evidence type="ECO:0000256" key="1">
    <source>
        <dbReference type="SAM" id="SignalP"/>
    </source>
</evidence>
<reference evidence="2 3" key="1">
    <citation type="submission" date="2019-09" db="EMBL/GenBank/DDBJ databases">
        <title>Ecophysiology of the spiral-shaped methanotroph Methylospira mobilis as revealed by the complete genome sequence.</title>
        <authorList>
            <person name="Oshkin I.Y."/>
            <person name="Dedysh S.N."/>
            <person name="Miroshnikov K."/>
            <person name="Danilova O.V."/>
            <person name="Hakobyan A."/>
            <person name="Liesack W."/>
        </authorList>
    </citation>
    <scope>NUCLEOTIDE SEQUENCE [LARGE SCALE GENOMIC DNA]</scope>
    <source>
        <strain evidence="2 3">Shm1</strain>
    </source>
</reference>
<dbReference type="KEGG" id="mmob:F6R98_03480"/>
<dbReference type="EMBL" id="CP044205">
    <property type="protein sequence ID" value="QFY41804.1"/>
    <property type="molecule type" value="Genomic_DNA"/>
</dbReference>
<dbReference type="Proteomes" id="UP000325755">
    <property type="component" value="Chromosome"/>
</dbReference>
<evidence type="ECO:0000313" key="2">
    <source>
        <dbReference type="EMBL" id="QFY41804.1"/>
    </source>
</evidence>
<keyword evidence="1" id="KW-0732">Signal</keyword>
<accession>A0A5Q0BI22</accession>
<feature type="signal peptide" evidence="1">
    <location>
        <begin position="1"/>
        <end position="21"/>
    </location>
</feature>
<gene>
    <name evidence="2" type="ORF">F6R98_03480</name>
</gene>
<dbReference type="RefSeq" id="WP_153247787.1">
    <property type="nucleotide sequence ID" value="NZ_CP044205.1"/>
</dbReference>
<name>A0A5Q0BI22_9GAMM</name>
<proteinExistence type="predicted"/>